<dbReference type="PROSITE" id="PS00080">
    <property type="entry name" value="MULTICOPPER_OXIDASE2"/>
    <property type="match status" value="1"/>
</dbReference>
<keyword evidence="7" id="KW-1185">Reference proteome</keyword>
<dbReference type="Gene3D" id="2.60.40.420">
    <property type="entry name" value="Cupredoxins - blue copper proteins"/>
    <property type="match status" value="3"/>
</dbReference>
<dbReference type="Proteomes" id="UP000054560">
    <property type="component" value="Unassembled WGS sequence"/>
</dbReference>
<dbReference type="Pfam" id="PF07732">
    <property type="entry name" value="Cu-oxidase_3"/>
    <property type="match status" value="2"/>
</dbReference>
<gene>
    <name evidence="6" type="ORF">SARC_12978</name>
</gene>
<evidence type="ECO:0008006" key="8">
    <source>
        <dbReference type="Google" id="ProtNLM"/>
    </source>
</evidence>
<dbReference type="Pfam" id="PF07731">
    <property type="entry name" value="Cu-oxidase_2"/>
    <property type="match status" value="1"/>
</dbReference>
<accession>A0A0L0FCH6</accession>
<dbReference type="eggNOG" id="ENOG502RBNT">
    <property type="taxonomic scope" value="Eukaryota"/>
</dbReference>
<dbReference type="InterPro" id="IPR008972">
    <property type="entry name" value="Cupredoxin"/>
</dbReference>
<dbReference type="EMBL" id="KQ244372">
    <property type="protein sequence ID" value="KNC74477.1"/>
    <property type="molecule type" value="Genomic_DNA"/>
</dbReference>
<dbReference type="OrthoDB" id="2121828at2759"/>
<name>A0A0L0FCH6_9EUKA</name>
<reference evidence="6 7" key="1">
    <citation type="submission" date="2011-02" db="EMBL/GenBank/DDBJ databases">
        <title>The Genome Sequence of Sphaeroforma arctica JP610.</title>
        <authorList>
            <consortium name="The Broad Institute Genome Sequencing Platform"/>
            <person name="Russ C."/>
            <person name="Cuomo C."/>
            <person name="Young S.K."/>
            <person name="Zeng Q."/>
            <person name="Gargeya S."/>
            <person name="Alvarado L."/>
            <person name="Berlin A."/>
            <person name="Chapman S.B."/>
            <person name="Chen Z."/>
            <person name="Freedman E."/>
            <person name="Gellesch M."/>
            <person name="Goldberg J."/>
            <person name="Griggs A."/>
            <person name="Gujja S."/>
            <person name="Heilman E."/>
            <person name="Heiman D."/>
            <person name="Howarth C."/>
            <person name="Mehta T."/>
            <person name="Neiman D."/>
            <person name="Pearson M."/>
            <person name="Roberts A."/>
            <person name="Saif S."/>
            <person name="Shea T."/>
            <person name="Shenoy N."/>
            <person name="Sisk P."/>
            <person name="Stolte C."/>
            <person name="Sykes S."/>
            <person name="White J."/>
            <person name="Yandava C."/>
            <person name="Burger G."/>
            <person name="Gray M.W."/>
            <person name="Holland P.W.H."/>
            <person name="King N."/>
            <person name="Lang F.B.F."/>
            <person name="Roger A.J."/>
            <person name="Ruiz-Trillo I."/>
            <person name="Haas B."/>
            <person name="Nusbaum C."/>
            <person name="Birren B."/>
        </authorList>
    </citation>
    <scope>NUCLEOTIDE SEQUENCE [LARGE SCALE GENOMIC DNA]</scope>
    <source>
        <strain evidence="6 7">JP610</strain>
    </source>
</reference>
<dbReference type="InterPro" id="IPR045087">
    <property type="entry name" value="Cu-oxidase_fam"/>
</dbReference>
<dbReference type="GO" id="GO:0016491">
    <property type="term" value="F:oxidoreductase activity"/>
    <property type="evidence" value="ECO:0007669"/>
    <property type="project" value="UniProtKB-KW"/>
</dbReference>
<evidence type="ECO:0000313" key="7">
    <source>
        <dbReference type="Proteomes" id="UP000054560"/>
    </source>
</evidence>
<evidence type="ECO:0000256" key="3">
    <source>
        <dbReference type="ARBA" id="ARBA00023002"/>
    </source>
</evidence>
<dbReference type="InterPro" id="IPR002355">
    <property type="entry name" value="Cu_oxidase_Cu_BS"/>
</dbReference>
<evidence type="ECO:0000259" key="4">
    <source>
        <dbReference type="Pfam" id="PF07731"/>
    </source>
</evidence>
<feature type="domain" description="Plastocyanin-like" evidence="4">
    <location>
        <begin position="312"/>
        <end position="436"/>
    </location>
</feature>
<dbReference type="AlphaFoldDB" id="A0A0L0FCH6"/>
<keyword evidence="2" id="KW-0479">Metal-binding</keyword>
<evidence type="ECO:0000256" key="1">
    <source>
        <dbReference type="ARBA" id="ARBA00010609"/>
    </source>
</evidence>
<proteinExistence type="inferred from homology"/>
<dbReference type="GeneID" id="25913482"/>
<dbReference type="InterPro" id="IPR011706">
    <property type="entry name" value="Cu-oxidase_C"/>
</dbReference>
<feature type="domain" description="Plastocyanin-like" evidence="5">
    <location>
        <begin position="73"/>
        <end position="151"/>
    </location>
</feature>
<keyword evidence="3" id="KW-0560">Oxidoreductase</keyword>
<dbReference type="PANTHER" id="PTHR11709:SF518">
    <property type="entry name" value="MULTICOPPER OXIDASE"/>
    <property type="match status" value="1"/>
</dbReference>
<protein>
    <recommendedName>
        <fullName evidence="8">Plastocyanin-like domain-containing protein</fullName>
    </recommendedName>
</protein>
<dbReference type="RefSeq" id="XP_014148379.1">
    <property type="nucleotide sequence ID" value="XM_014292904.1"/>
</dbReference>
<dbReference type="GO" id="GO:0005507">
    <property type="term" value="F:copper ion binding"/>
    <property type="evidence" value="ECO:0007669"/>
    <property type="project" value="InterPro"/>
</dbReference>
<dbReference type="CDD" id="cd13853">
    <property type="entry name" value="CuRO_1_Tth-MCO_like"/>
    <property type="match status" value="1"/>
</dbReference>
<feature type="domain" description="Plastocyanin-like" evidence="5">
    <location>
        <begin position="32"/>
        <end position="64"/>
    </location>
</feature>
<evidence type="ECO:0000259" key="5">
    <source>
        <dbReference type="Pfam" id="PF07732"/>
    </source>
</evidence>
<dbReference type="SUPFAM" id="SSF49503">
    <property type="entry name" value="Cupredoxins"/>
    <property type="match status" value="2"/>
</dbReference>
<evidence type="ECO:0000256" key="2">
    <source>
        <dbReference type="ARBA" id="ARBA00022723"/>
    </source>
</evidence>
<dbReference type="STRING" id="667725.A0A0L0FCH6"/>
<dbReference type="InterPro" id="IPR011707">
    <property type="entry name" value="Cu-oxidase-like_N"/>
</dbReference>
<dbReference type="PANTHER" id="PTHR11709">
    <property type="entry name" value="MULTI-COPPER OXIDASE"/>
    <property type="match status" value="1"/>
</dbReference>
<evidence type="ECO:0000313" key="6">
    <source>
        <dbReference type="EMBL" id="KNC74477.1"/>
    </source>
</evidence>
<comment type="similarity">
    <text evidence="1">Belongs to the multicopper oxidase family.</text>
</comment>
<organism evidence="6 7">
    <name type="scientific">Sphaeroforma arctica JP610</name>
    <dbReference type="NCBI Taxonomy" id="667725"/>
    <lineage>
        <taxon>Eukaryota</taxon>
        <taxon>Ichthyosporea</taxon>
        <taxon>Ichthyophonida</taxon>
        <taxon>Sphaeroforma</taxon>
    </lineage>
</organism>
<sequence>MVETFPTGRLDVDLTVSAGKVQGPFGITYNSRLYNNVYPAPTIRCRAGDTVRVKLNNELQDNNSTRESEMSLNELHHPNSTNLHLHGMHISSEGHQDSVGLSIEPGFSFQYVYEINPKHHSGTSYYHPHLHGSTNLRVHGLMAGAFIVEDDPKKTSPDLLAMDDLVVMVQGIYMGNIELENPEQVSENLLIVNCQYMPRVEFKIGELKRLRVVNGLSMEALMFGLSDDDACDIYELANDGLFIPSGGRVDVAVQCSASGLFSLTTVADERLADYAKIWGPVPGQPCNITNTQALLMIDVSDKVSIMELPIVLPALPKYLQKGANAINNQPFNPTETLNTIQLDKYYQWNLSAGEDFQEGAGYPQHPYHQHINHFMITNDDPITDGMLFRKGDFRDTIPLFASTPVDFRFYTADYAGPMMLHCHNLAHEDKGMMGVVGIQK</sequence>